<feature type="transmembrane region" description="Helical" evidence="8">
    <location>
        <begin position="326"/>
        <end position="346"/>
    </location>
</feature>
<dbReference type="EMBL" id="JAVFKD010000012">
    <property type="protein sequence ID" value="KAK5991841.1"/>
    <property type="molecule type" value="Genomic_DNA"/>
</dbReference>
<feature type="transmembrane region" description="Helical" evidence="8">
    <location>
        <begin position="353"/>
        <end position="373"/>
    </location>
</feature>
<evidence type="ECO:0000256" key="4">
    <source>
        <dbReference type="ARBA" id="ARBA00022692"/>
    </source>
</evidence>
<feature type="transmembrane region" description="Helical" evidence="8">
    <location>
        <begin position="235"/>
        <end position="257"/>
    </location>
</feature>
<feature type="transmembrane region" description="Helical" evidence="8">
    <location>
        <begin position="446"/>
        <end position="465"/>
    </location>
</feature>
<evidence type="ECO:0000256" key="1">
    <source>
        <dbReference type="ARBA" id="ARBA00004127"/>
    </source>
</evidence>
<name>A0ABR0SI63_9HYPO</name>
<dbReference type="PANTHER" id="PTHR23514:SF3">
    <property type="entry name" value="BYPASS OF STOP CODON PROTEIN 6"/>
    <property type="match status" value="1"/>
</dbReference>
<dbReference type="Proteomes" id="UP001338125">
    <property type="component" value="Unassembled WGS sequence"/>
</dbReference>
<proteinExistence type="inferred from homology"/>
<evidence type="ECO:0000256" key="7">
    <source>
        <dbReference type="SAM" id="MobiDB-lite"/>
    </source>
</evidence>
<feature type="compositionally biased region" description="Polar residues" evidence="7">
    <location>
        <begin position="1"/>
        <end position="16"/>
    </location>
</feature>
<evidence type="ECO:0000256" key="6">
    <source>
        <dbReference type="ARBA" id="ARBA00023136"/>
    </source>
</evidence>
<evidence type="ECO:0000313" key="11">
    <source>
        <dbReference type="Proteomes" id="UP001338125"/>
    </source>
</evidence>
<feature type="transmembrane region" description="Helical" evidence="8">
    <location>
        <begin position="148"/>
        <end position="164"/>
    </location>
</feature>
<keyword evidence="11" id="KW-1185">Reference proteome</keyword>
<comment type="similarity">
    <text evidence="2">Belongs to the major facilitator superfamily.</text>
</comment>
<evidence type="ECO:0000256" key="3">
    <source>
        <dbReference type="ARBA" id="ARBA00022448"/>
    </source>
</evidence>
<feature type="transmembrane region" description="Helical" evidence="8">
    <location>
        <begin position="170"/>
        <end position="192"/>
    </location>
</feature>
<protein>
    <submittedName>
        <fullName evidence="10">Bypass of stop codon 6-like protein</fullName>
    </submittedName>
</protein>
<feature type="transmembrane region" description="Helical" evidence="8">
    <location>
        <begin position="291"/>
        <end position="314"/>
    </location>
</feature>
<dbReference type="InterPro" id="IPR051788">
    <property type="entry name" value="MFS_Transporter"/>
</dbReference>
<keyword evidence="6 8" id="KW-0472">Membrane</keyword>
<evidence type="ECO:0000313" key="10">
    <source>
        <dbReference type="EMBL" id="KAK5991841.1"/>
    </source>
</evidence>
<comment type="caution">
    <text evidence="10">The sequence shown here is derived from an EMBL/GenBank/DDBJ whole genome shotgun (WGS) entry which is preliminary data.</text>
</comment>
<dbReference type="Gene3D" id="1.20.1250.20">
    <property type="entry name" value="MFS general substrate transporter like domains"/>
    <property type="match status" value="2"/>
</dbReference>
<feature type="region of interest" description="Disordered" evidence="7">
    <location>
        <begin position="1"/>
        <end position="46"/>
    </location>
</feature>
<dbReference type="InterPro" id="IPR020846">
    <property type="entry name" value="MFS_dom"/>
</dbReference>
<evidence type="ECO:0000256" key="5">
    <source>
        <dbReference type="ARBA" id="ARBA00022989"/>
    </source>
</evidence>
<comment type="subcellular location">
    <subcellularLocation>
        <location evidence="1">Endomembrane system</location>
        <topology evidence="1">Multi-pass membrane protein</topology>
    </subcellularLocation>
</comment>
<dbReference type="SUPFAM" id="SSF103473">
    <property type="entry name" value="MFS general substrate transporter"/>
    <property type="match status" value="1"/>
</dbReference>
<evidence type="ECO:0000259" key="9">
    <source>
        <dbReference type="PROSITE" id="PS50850"/>
    </source>
</evidence>
<reference evidence="10 11" key="1">
    <citation type="submission" date="2024-01" db="EMBL/GenBank/DDBJ databases">
        <title>Complete genome of Cladobotryum mycophilum ATHUM6906.</title>
        <authorList>
            <person name="Christinaki A.C."/>
            <person name="Myridakis A.I."/>
            <person name="Kouvelis V.N."/>
        </authorList>
    </citation>
    <scope>NUCLEOTIDE SEQUENCE [LARGE SCALE GENOMIC DNA]</scope>
    <source>
        <strain evidence="10 11">ATHUM6906</strain>
    </source>
</reference>
<dbReference type="Pfam" id="PF07690">
    <property type="entry name" value="MFS_1"/>
    <property type="match status" value="1"/>
</dbReference>
<organism evidence="10 11">
    <name type="scientific">Cladobotryum mycophilum</name>
    <dbReference type="NCBI Taxonomy" id="491253"/>
    <lineage>
        <taxon>Eukaryota</taxon>
        <taxon>Fungi</taxon>
        <taxon>Dikarya</taxon>
        <taxon>Ascomycota</taxon>
        <taxon>Pezizomycotina</taxon>
        <taxon>Sordariomycetes</taxon>
        <taxon>Hypocreomycetidae</taxon>
        <taxon>Hypocreales</taxon>
        <taxon>Hypocreaceae</taxon>
        <taxon>Cladobotryum</taxon>
    </lineage>
</organism>
<dbReference type="InterPro" id="IPR036259">
    <property type="entry name" value="MFS_trans_sf"/>
</dbReference>
<keyword evidence="3" id="KW-0813">Transport</keyword>
<keyword evidence="5 8" id="KW-1133">Transmembrane helix</keyword>
<feature type="transmembrane region" description="Helical" evidence="8">
    <location>
        <begin position="88"/>
        <end position="108"/>
    </location>
</feature>
<evidence type="ECO:0000256" key="2">
    <source>
        <dbReference type="ARBA" id="ARBA00008335"/>
    </source>
</evidence>
<feature type="transmembrane region" description="Helical" evidence="8">
    <location>
        <begin position="379"/>
        <end position="402"/>
    </location>
</feature>
<feature type="transmembrane region" description="Helical" evidence="8">
    <location>
        <begin position="204"/>
        <end position="223"/>
    </location>
</feature>
<dbReference type="PROSITE" id="PS50850">
    <property type="entry name" value="MFS"/>
    <property type="match status" value="1"/>
</dbReference>
<accession>A0ABR0SI63</accession>
<gene>
    <name evidence="10" type="ORF">PT974_05227</name>
</gene>
<feature type="transmembrane region" description="Helical" evidence="8">
    <location>
        <begin position="414"/>
        <end position="434"/>
    </location>
</feature>
<feature type="transmembrane region" description="Helical" evidence="8">
    <location>
        <begin position="114"/>
        <end position="136"/>
    </location>
</feature>
<feature type="domain" description="Major facilitator superfamily (MFS) profile" evidence="9">
    <location>
        <begin position="83"/>
        <end position="471"/>
    </location>
</feature>
<keyword evidence="4 8" id="KW-0812">Transmembrane</keyword>
<dbReference type="InterPro" id="IPR011701">
    <property type="entry name" value="MFS"/>
</dbReference>
<dbReference type="PANTHER" id="PTHR23514">
    <property type="entry name" value="BYPASS OF STOP CODON PROTEIN 6"/>
    <property type="match status" value="1"/>
</dbReference>
<evidence type="ECO:0000256" key="8">
    <source>
        <dbReference type="SAM" id="Phobius"/>
    </source>
</evidence>
<sequence length="473" mass="51529">MSSTLTTTVELQQFNIPSHPAPTKQPASGETERRGSNERSIGAQASLGDGNGLLGELGGFEPCLTPAVYAAERWNEPRRNVYRISASFWCFLVMGANDAAYGALIPYMKQYYDLTFVVISLVFLSPFIGYVSSAILNNWLHHKFGQRGVAIISGLSHITAYAVIASHPPYIVLVIAFVLAGFGNGVADAAWNAWVGNLAQSSEVLGLLHSLYGMGGVISPLIATSMITKANLPWYSFYYIMIGLAGIELVALSSAFWDSNGVAYRQIYKENEFESQAKLTEALFRQPYARVCWVAAFFLLCYVGVEVALGGWIVQFMQTVRHSEKFASGMSAVGFWLGITVGRAVLGFVTPRVGIKLSTAIYIGIVMVLELIFWLVPQFYVSVVAVAFQGFFLGPLFPNAVLLASKLLPRQYHVVVIGFAAAFGGCGAALLPFLTGLLSQSFGVKVLQPIILALLVVMLVIWLAFPRLEKKED</sequence>